<feature type="domain" description="N-acetyltransferase" evidence="3">
    <location>
        <begin position="154"/>
        <end position="296"/>
    </location>
</feature>
<dbReference type="GO" id="GO:0016491">
    <property type="term" value="F:oxidoreductase activity"/>
    <property type="evidence" value="ECO:0007669"/>
    <property type="project" value="InterPro"/>
</dbReference>
<dbReference type="InterPro" id="IPR000182">
    <property type="entry name" value="GNAT_dom"/>
</dbReference>
<dbReference type="Pfam" id="PF14833">
    <property type="entry name" value="NAD_binding_11"/>
    <property type="match status" value="1"/>
</dbReference>
<evidence type="ECO:0000259" key="2">
    <source>
        <dbReference type="PROSITE" id="PS50995"/>
    </source>
</evidence>
<organism evidence="4 5">
    <name type="scientific">Phycicoccus endophyticus</name>
    <dbReference type="NCBI Taxonomy" id="1690220"/>
    <lineage>
        <taxon>Bacteria</taxon>
        <taxon>Bacillati</taxon>
        <taxon>Actinomycetota</taxon>
        <taxon>Actinomycetes</taxon>
        <taxon>Micrococcales</taxon>
        <taxon>Intrasporangiaceae</taxon>
        <taxon>Phycicoccus</taxon>
    </lineage>
</organism>
<evidence type="ECO:0000313" key="4">
    <source>
        <dbReference type="EMBL" id="QNN50779.1"/>
    </source>
</evidence>
<dbReference type="PROSITE" id="PS51186">
    <property type="entry name" value="GNAT"/>
    <property type="match status" value="1"/>
</dbReference>
<dbReference type="InterPro" id="IPR051265">
    <property type="entry name" value="HIBADH-related_NP60_sf"/>
</dbReference>
<dbReference type="InterPro" id="IPR036291">
    <property type="entry name" value="NAD(P)-bd_dom_sf"/>
</dbReference>
<dbReference type="SUPFAM" id="SSF51735">
    <property type="entry name" value="NAD(P)-binding Rossmann-fold domains"/>
    <property type="match status" value="1"/>
</dbReference>
<dbReference type="PANTHER" id="PTHR43580">
    <property type="entry name" value="OXIDOREDUCTASE GLYR1-RELATED"/>
    <property type="match status" value="1"/>
</dbReference>
<dbReference type="RefSeq" id="WP_166104326.1">
    <property type="nucleotide sequence ID" value="NZ_BMMY01000009.1"/>
</dbReference>
<dbReference type="Gene3D" id="1.10.1040.10">
    <property type="entry name" value="N-(1-d-carboxylethyl)-l-norvaline Dehydrogenase, domain 2"/>
    <property type="match status" value="1"/>
</dbReference>
<keyword evidence="5" id="KW-1185">Reference proteome</keyword>
<feature type="region of interest" description="Disordered" evidence="1">
    <location>
        <begin position="171"/>
        <end position="191"/>
    </location>
</feature>
<keyword evidence="4" id="KW-0808">Transferase</keyword>
<sequence length="593" mass="63542">MTSRDQTATVRLFNRTVTERLGALEEHYLARGRSLGLDRLLWEIGPDGLDVRTLRVRLGLDSGYLSRQLRTLEDEGLVEVSASPGDRRVRRATLTARGLAERDVLDERSDELVESILAPLTPRQRAELTDAASTVQRLFAASAVSIGPADPAQPRAREAVAAYHSTLEQRFEGGFDPGRSAPTRDEAFRPPRGRFLTATSHDEVVGCVGVTVAPDGAARLRRLWVSSAVRGLGVGRRLVHAAEEAAAGLGARLVRLETNRALTEAVGLYRSAGYHEVAPFDDEPYAHHWFEKQLVGDPAPSERVGFVGLGIMGLPMARRLAASGLPLTVWNRTPKEDRELSLADVRDAREVAEVFAQCRTVLLMLRDETAVDDVLGRADGRLATLVAGHTVVNLSTLAPGYSAGLAEEVEQAGGRYVEAPVSGSRRPAEEGTLVAMLAGAPTDVQRVAPLLAPMCAESVSCGPVPSGTTTKLAVNVFLLALVTGLGEAFHFARRCGVDGEVLRSILDSGQMASPISKLKAAKLVADDFDAQAAVTDAHRNAALILREAADRELRTPLSSACEALYAEAVRRGHGSQDMVAVVHAFDTSPPPPV</sequence>
<dbReference type="InterPro" id="IPR013328">
    <property type="entry name" value="6PGD_dom2"/>
</dbReference>
<dbReference type="SUPFAM" id="SSF55729">
    <property type="entry name" value="Acyl-CoA N-acyltransferases (Nat)"/>
    <property type="match status" value="1"/>
</dbReference>
<dbReference type="Pfam" id="PF00583">
    <property type="entry name" value="Acetyltransf_1"/>
    <property type="match status" value="1"/>
</dbReference>
<dbReference type="Gene3D" id="3.40.630.30">
    <property type="match status" value="1"/>
</dbReference>
<dbReference type="InterPro" id="IPR036388">
    <property type="entry name" value="WH-like_DNA-bd_sf"/>
</dbReference>
<accession>A0A7G9R5A4</accession>
<dbReference type="Gene3D" id="3.40.50.720">
    <property type="entry name" value="NAD(P)-binding Rossmann-like Domain"/>
    <property type="match status" value="1"/>
</dbReference>
<dbReference type="GO" id="GO:0003700">
    <property type="term" value="F:DNA-binding transcription factor activity"/>
    <property type="evidence" value="ECO:0007669"/>
    <property type="project" value="InterPro"/>
</dbReference>
<feature type="domain" description="HTH marR-type" evidence="2">
    <location>
        <begin position="1"/>
        <end position="140"/>
    </location>
</feature>
<dbReference type="CDD" id="cd04301">
    <property type="entry name" value="NAT_SF"/>
    <property type="match status" value="1"/>
</dbReference>
<dbReference type="InterPro" id="IPR002204">
    <property type="entry name" value="3-OH-isobutyrate_DH-rel_CS"/>
</dbReference>
<dbReference type="SMART" id="SM00347">
    <property type="entry name" value="HTH_MARR"/>
    <property type="match status" value="1"/>
</dbReference>
<dbReference type="AlphaFoldDB" id="A0A7G9R5A4"/>
<dbReference type="InterPro" id="IPR016181">
    <property type="entry name" value="Acyl_CoA_acyltransferase"/>
</dbReference>
<dbReference type="InterPro" id="IPR036390">
    <property type="entry name" value="WH_DNA-bd_sf"/>
</dbReference>
<dbReference type="PROSITE" id="PS00895">
    <property type="entry name" value="3_HYDROXYISOBUT_DH"/>
    <property type="match status" value="1"/>
</dbReference>
<dbReference type="Proteomes" id="UP000515976">
    <property type="component" value="Chromosome"/>
</dbReference>
<dbReference type="EMBL" id="CP060712">
    <property type="protein sequence ID" value="QNN50779.1"/>
    <property type="molecule type" value="Genomic_DNA"/>
</dbReference>
<dbReference type="SUPFAM" id="SSF48179">
    <property type="entry name" value="6-phosphogluconate dehydrogenase C-terminal domain-like"/>
    <property type="match status" value="1"/>
</dbReference>
<dbReference type="GO" id="GO:0050661">
    <property type="term" value="F:NADP binding"/>
    <property type="evidence" value="ECO:0007669"/>
    <property type="project" value="InterPro"/>
</dbReference>
<dbReference type="InterPro" id="IPR006115">
    <property type="entry name" value="6PGDH_NADP-bd"/>
</dbReference>
<proteinExistence type="predicted"/>
<dbReference type="Pfam" id="PF12802">
    <property type="entry name" value="MarR_2"/>
    <property type="match status" value="1"/>
</dbReference>
<dbReference type="InterPro" id="IPR008927">
    <property type="entry name" value="6-PGluconate_DH-like_C_sf"/>
</dbReference>
<protein>
    <submittedName>
        <fullName evidence="4">GNAT family N-acetyltransferase</fullName>
    </submittedName>
</protein>
<dbReference type="GO" id="GO:0016054">
    <property type="term" value="P:organic acid catabolic process"/>
    <property type="evidence" value="ECO:0007669"/>
    <property type="project" value="UniProtKB-ARBA"/>
</dbReference>
<dbReference type="GO" id="GO:0016747">
    <property type="term" value="F:acyltransferase activity, transferring groups other than amino-acyl groups"/>
    <property type="evidence" value="ECO:0007669"/>
    <property type="project" value="InterPro"/>
</dbReference>
<evidence type="ECO:0000259" key="3">
    <source>
        <dbReference type="PROSITE" id="PS51186"/>
    </source>
</evidence>
<name>A0A7G9R5A4_9MICO</name>
<evidence type="ECO:0000256" key="1">
    <source>
        <dbReference type="SAM" id="MobiDB-lite"/>
    </source>
</evidence>
<dbReference type="InterPro" id="IPR000835">
    <property type="entry name" value="HTH_MarR-typ"/>
</dbReference>
<gene>
    <name evidence="4" type="ORF">H9L10_07605</name>
</gene>
<dbReference type="PANTHER" id="PTHR43580:SF2">
    <property type="entry name" value="CYTOKINE-LIKE NUCLEAR FACTOR N-PAC"/>
    <property type="match status" value="1"/>
</dbReference>
<dbReference type="InterPro" id="IPR029154">
    <property type="entry name" value="HIBADH-like_NADP-bd"/>
</dbReference>
<dbReference type="GO" id="GO:0051287">
    <property type="term" value="F:NAD binding"/>
    <property type="evidence" value="ECO:0007669"/>
    <property type="project" value="InterPro"/>
</dbReference>
<dbReference type="Gene3D" id="1.10.10.10">
    <property type="entry name" value="Winged helix-like DNA-binding domain superfamily/Winged helix DNA-binding domain"/>
    <property type="match status" value="1"/>
</dbReference>
<reference evidence="4 5" key="1">
    <citation type="submission" date="2020-08" db="EMBL/GenBank/DDBJ databases">
        <title>Genome sequence of Phycicoccus endophyticus JCM 31784T.</title>
        <authorList>
            <person name="Hyun D.-W."/>
            <person name="Bae J.-W."/>
        </authorList>
    </citation>
    <scope>NUCLEOTIDE SEQUENCE [LARGE SCALE GENOMIC DNA]</scope>
    <source>
        <strain evidence="4 5">JCM 31784</strain>
    </source>
</reference>
<dbReference type="Pfam" id="PF03446">
    <property type="entry name" value="NAD_binding_2"/>
    <property type="match status" value="1"/>
</dbReference>
<dbReference type="SUPFAM" id="SSF46785">
    <property type="entry name" value="Winged helix' DNA-binding domain"/>
    <property type="match status" value="1"/>
</dbReference>
<evidence type="ECO:0000313" key="5">
    <source>
        <dbReference type="Proteomes" id="UP000515976"/>
    </source>
</evidence>
<dbReference type="PROSITE" id="PS50995">
    <property type="entry name" value="HTH_MARR_2"/>
    <property type="match status" value="1"/>
</dbReference>
<dbReference type="KEGG" id="pei:H9L10_07605"/>